<gene>
    <name evidence="1" type="ORF">BS47DRAFT_1387277</name>
</gene>
<keyword evidence="2" id="KW-1185">Reference proteome</keyword>
<evidence type="ECO:0000313" key="2">
    <source>
        <dbReference type="Proteomes" id="UP000886523"/>
    </source>
</evidence>
<accession>A0A9P6BAT1</accession>
<name>A0A9P6BAT1_9AGAM</name>
<sequence length="158" mass="17687">MGEMVNLRSVKVCGWIKKAISPGRYVVFVMEKLEVAFIENIDFFTTTSHSPIPSSPLVSPTPEAKPVPSLIRGPPVRSQCLEWLEYPSSSIHRYAESASSNDDKYHGPSKSRTTLLHWFPLANEAVKPISPTTSRNSQLTLCLPPLSLEMSKRRRHPS</sequence>
<proteinExistence type="predicted"/>
<dbReference type="Proteomes" id="UP000886523">
    <property type="component" value="Unassembled WGS sequence"/>
</dbReference>
<reference evidence="1" key="1">
    <citation type="journal article" date="2020" name="Nat. Commun.">
        <title>Large-scale genome sequencing of mycorrhizal fungi provides insights into the early evolution of symbiotic traits.</title>
        <authorList>
            <person name="Miyauchi S."/>
            <person name="Kiss E."/>
            <person name="Kuo A."/>
            <person name="Drula E."/>
            <person name="Kohler A."/>
            <person name="Sanchez-Garcia M."/>
            <person name="Morin E."/>
            <person name="Andreopoulos B."/>
            <person name="Barry K.W."/>
            <person name="Bonito G."/>
            <person name="Buee M."/>
            <person name="Carver A."/>
            <person name="Chen C."/>
            <person name="Cichocki N."/>
            <person name="Clum A."/>
            <person name="Culley D."/>
            <person name="Crous P.W."/>
            <person name="Fauchery L."/>
            <person name="Girlanda M."/>
            <person name="Hayes R.D."/>
            <person name="Keri Z."/>
            <person name="LaButti K."/>
            <person name="Lipzen A."/>
            <person name="Lombard V."/>
            <person name="Magnuson J."/>
            <person name="Maillard F."/>
            <person name="Murat C."/>
            <person name="Nolan M."/>
            <person name="Ohm R.A."/>
            <person name="Pangilinan J."/>
            <person name="Pereira M.F."/>
            <person name="Perotto S."/>
            <person name="Peter M."/>
            <person name="Pfister S."/>
            <person name="Riley R."/>
            <person name="Sitrit Y."/>
            <person name="Stielow J.B."/>
            <person name="Szollosi G."/>
            <person name="Zifcakova L."/>
            <person name="Stursova M."/>
            <person name="Spatafora J.W."/>
            <person name="Tedersoo L."/>
            <person name="Vaario L.M."/>
            <person name="Yamada A."/>
            <person name="Yan M."/>
            <person name="Wang P."/>
            <person name="Xu J."/>
            <person name="Bruns T."/>
            <person name="Baldrian P."/>
            <person name="Vilgalys R."/>
            <person name="Dunand C."/>
            <person name="Henrissat B."/>
            <person name="Grigoriev I.V."/>
            <person name="Hibbett D."/>
            <person name="Nagy L.G."/>
            <person name="Martin F.M."/>
        </authorList>
    </citation>
    <scope>NUCLEOTIDE SEQUENCE</scope>
    <source>
        <strain evidence="1">UP504</strain>
    </source>
</reference>
<dbReference type="AlphaFoldDB" id="A0A9P6BAT1"/>
<dbReference type="EMBL" id="MU128911">
    <property type="protein sequence ID" value="KAF9520682.1"/>
    <property type="molecule type" value="Genomic_DNA"/>
</dbReference>
<protein>
    <submittedName>
        <fullName evidence="1">Uncharacterized protein</fullName>
    </submittedName>
</protein>
<evidence type="ECO:0000313" key="1">
    <source>
        <dbReference type="EMBL" id="KAF9520682.1"/>
    </source>
</evidence>
<comment type="caution">
    <text evidence="1">The sequence shown here is derived from an EMBL/GenBank/DDBJ whole genome shotgun (WGS) entry which is preliminary data.</text>
</comment>
<organism evidence="1 2">
    <name type="scientific">Hydnum rufescens UP504</name>
    <dbReference type="NCBI Taxonomy" id="1448309"/>
    <lineage>
        <taxon>Eukaryota</taxon>
        <taxon>Fungi</taxon>
        <taxon>Dikarya</taxon>
        <taxon>Basidiomycota</taxon>
        <taxon>Agaricomycotina</taxon>
        <taxon>Agaricomycetes</taxon>
        <taxon>Cantharellales</taxon>
        <taxon>Hydnaceae</taxon>
        <taxon>Hydnum</taxon>
    </lineage>
</organism>